<name>A0A448I7E1_MYCCI</name>
<evidence type="ECO:0000256" key="3">
    <source>
        <dbReference type="RuleBase" id="RU000363"/>
    </source>
</evidence>
<dbReference type="GO" id="GO:0004316">
    <property type="term" value="F:3-oxoacyl-[acyl-carrier-protein] reductase (NADPH) activity"/>
    <property type="evidence" value="ECO:0007669"/>
    <property type="project" value="UniProtKB-EC"/>
</dbReference>
<organism evidence="4 5">
    <name type="scientific">Mycolicibacterium chitae</name>
    <name type="common">Mycobacterium chitae</name>
    <dbReference type="NCBI Taxonomy" id="1792"/>
    <lineage>
        <taxon>Bacteria</taxon>
        <taxon>Bacillati</taxon>
        <taxon>Actinomycetota</taxon>
        <taxon>Actinomycetes</taxon>
        <taxon>Mycobacteriales</taxon>
        <taxon>Mycobacteriaceae</taxon>
        <taxon>Mycolicibacterium</taxon>
    </lineage>
</organism>
<dbReference type="InterPro" id="IPR020904">
    <property type="entry name" value="Sc_DH/Rdtase_CS"/>
</dbReference>
<dbReference type="Gene3D" id="3.40.50.720">
    <property type="entry name" value="NAD(P)-binding Rossmann-like Domain"/>
    <property type="match status" value="1"/>
</dbReference>
<dbReference type="Proteomes" id="UP000282551">
    <property type="component" value="Chromosome"/>
</dbReference>
<protein>
    <submittedName>
        <fullName evidence="4">Short-chain dehydrogenase/reductase SDR</fullName>
        <ecNumber evidence="4">1.1.1.100</ecNumber>
    </submittedName>
</protein>
<dbReference type="OrthoDB" id="9795647at2"/>
<dbReference type="PRINTS" id="PR00081">
    <property type="entry name" value="GDHRDH"/>
</dbReference>
<dbReference type="EC" id="1.1.1.100" evidence="4"/>
<dbReference type="PANTHER" id="PTHR43658:SF8">
    <property type="entry name" value="17-BETA-HYDROXYSTEROID DEHYDROGENASE 14-RELATED"/>
    <property type="match status" value="1"/>
</dbReference>
<dbReference type="AlphaFoldDB" id="A0A448I7E1"/>
<evidence type="ECO:0000313" key="5">
    <source>
        <dbReference type="Proteomes" id="UP000282551"/>
    </source>
</evidence>
<dbReference type="InterPro" id="IPR002347">
    <property type="entry name" value="SDR_fam"/>
</dbReference>
<keyword evidence="2 4" id="KW-0560">Oxidoreductase</keyword>
<proteinExistence type="inferred from homology"/>
<accession>A0A448I7E1</accession>
<evidence type="ECO:0000256" key="2">
    <source>
        <dbReference type="ARBA" id="ARBA00023002"/>
    </source>
</evidence>
<dbReference type="PROSITE" id="PS00061">
    <property type="entry name" value="ADH_SHORT"/>
    <property type="match status" value="1"/>
</dbReference>
<comment type="similarity">
    <text evidence="1 3">Belongs to the short-chain dehydrogenases/reductases (SDR) family.</text>
</comment>
<evidence type="ECO:0000256" key="1">
    <source>
        <dbReference type="ARBA" id="ARBA00006484"/>
    </source>
</evidence>
<dbReference type="Pfam" id="PF00106">
    <property type="entry name" value="adh_short"/>
    <property type="match status" value="1"/>
</dbReference>
<dbReference type="PANTHER" id="PTHR43658">
    <property type="entry name" value="SHORT-CHAIN DEHYDROGENASE/REDUCTASE"/>
    <property type="match status" value="1"/>
</dbReference>
<reference evidence="4 5" key="1">
    <citation type="submission" date="2018-12" db="EMBL/GenBank/DDBJ databases">
        <authorList>
            <consortium name="Pathogen Informatics"/>
        </authorList>
    </citation>
    <scope>NUCLEOTIDE SEQUENCE [LARGE SCALE GENOMIC DNA]</scope>
    <source>
        <strain evidence="4 5">NCTC10485</strain>
    </source>
</reference>
<keyword evidence="5" id="KW-1185">Reference proteome</keyword>
<gene>
    <name evidence="4" type="primary">fabG_21</name>
    <name evidence="4" type="ORF">NCTC10485_02723</name>
</gene>
<sequence>MQIENKVAVVVGGGSGLGRAVCAEFAAAGGRIAVIDRDEDAARQVAAGLPDALAVPADITCAAAMEQAIDAVLDAFGALHFDINTAGVVTAAKLVSRGRPAELDAFERTVGVNLVGTFNAMRVSAAAMLRNEPEDGERGVIVNTASGAAYDGQSGQAAYSASKAGVIGLTLPVARDLAGSGIRVNAIAPGLFDTPMSAGLPDPVRDGLLESVLEPKRLGRPDEFARLARHLVENEYLNGECIRLDAATRLLPR</sequence>
<dbReference type="SUPFAM" id="SSF51735">
    <property type="entry name" value="NAD(P)-binding Rossmann-fold domains"/>
    <property type="match status" value="1"/>
</dbReference>
<dbReference type="EMBL" id="LR134355">
    <property type="protein sequence ID" value="VEG48429.1"/>
    <property type="molecule type" value="Genomic_DNA"/>
</dbReference>
<dbReference type="InterPro" id="IPR036291">
    <property type="entry name" value="NAD(P)-bd_dom_sf"/>
</dbReference>
<dbReference type="PRINTS" id="PR00080">
    <property type="entry name" value="SDRFAMILY"/>
</dbReference>
<evidence type="ECO:0000313" key="4">
    <source>
        <dbReference type="EMBL" id="VEG48429.1"/>
    </source>
</evidence>
<dbReference type="RefSeq" id="WP_126334228.1">
    <property type="nucleotide sequence ID" value="NZ_AP022604.1"/>
</dbReference>